<gene>
    <name evidence="1" type="ORF">E0H75_07115</name>
</gene>
<dbReference type="Proteomes" id="UP000293342">
    <property type="component" value="Unassembled WGS sequence"/>
</dbReference>
<proteinExistence type="predicted"/>
<dbReference type="OrthoDB" id="6447274at2"/>
<dbReference type="EMBL" id="SJKD01000001">
    <property type="protein sequence ID" value="TCC53453.1"/>
    <property type="molecule type" value="Genomic_DNA"/>
</dbReference>
<keyword evidence="2" id="KW-1185">Reference proteome</keyword>
<organism evidence="1 2">
    <name type="scientific">Kribbella capetownensis</name>
    <dbReference type="NCBI Taxonomy" id="1572659"/>
    <lineage>
        <taxon>Bacteria</taxon>
        <taxon>Bacillati</taxon>
        <taxon>Actinomycetota</taxon>
        <taxon>Actinomycetes</taxon>
        <taxon>Propionibacteriales</taxon>
        <taxon>Kribbellaceae</taxon>
        <taxon>Kribbella</taxon>
    </lineage>
</organism>
<dbReference type="AlphaFoldDB" id="A0A4R0K0K8"/>
<protein>
    <submittedName>
        <fullName evidence="1">Uncharacterized protein</fullName>
    </submittedName>
</protein>
<dbReference type="RefSeq" id="WP_131512368.1">
    <property type="nucleotide sequence ID" value="NZ_SJKD01000001.1"/>
</dbReference>
<evidence type="ECO:0000313" key="2">
    <source>
        <dbReference type="Proteomes" id="UP000293342"/>
    </source>
</evidence>
<name>A0A4R0K0K8_9ACTN</name>
<accession>A0A4R0K0K8</accession>
<sequence>MGVTAIKSVANTVAGALYIVRNLETPSDTGGEGKYLEVWSGQNRRVNMWVPWSDNQTDFGNGKRITFEALIDSQDDPSNLPDSYNLWQSGDYLYFSRVDRFDSGEIVHGNSTINGDRSLEITTTGIRCY</sequence>
<reference evidence="1 2" key="1">
    <citation type="submission" date="2019-02" db="EMBL/GenBank/DDBJ databases">
        <title>Kribbella capetownensis sp. nov. and Kribbella speibonae sp. nov., isolated from soil.</title>
        <authorList>
            <person name="Curtis S.M."/>
            <person name="Norton I."/>
            <person name="Everest G.J."/>
            <person name="Meyers P.R."/>
        </authorList>
    </citation>
    <scope>NUCLEOTIDE SEQUENCE [LARGE SCALE GENOMIC DNA]</scope>
    <source>
        <strain evidence="1 2">YM53</strain>
    </source>
</reference>
<comment type="caution">
    <text evidence="1">The sequence shown here is derived from an EMBL/GenBank/DDBJ whole genome shotgun (WGS) entry which is preliminary data.</text>
</comment>
<evidence type="ECO:0000313" key="1">
    <source>
        <dbReference type="EMBL" id="TCC53453.1"/>
    </source>
</evidence>